<keyword evidence="2" id="KW-1185">Reference proteome</keyword>
<protein>
    <submittedName>
        <fullName evidence="1">Uncharacterized protein</fullName>
    </submittedName>
</protein>
<comment type="caution">
    <text evidence="1">The sequence shown here is derived from an EMBL/GenBank/DDBJ whole genome shotgun (WGS) entry which is preliminary data.</text>
</comment>
<organism evidence="1 2">
    <name type="scientific">Penicillium alfredii</name>
    <dbReference type="NCBI Taxonomy" id="1506179"/>
    <lineage>
        <taxon>Eukaryota</taxon>
        <taxon>Fungi</taxon>
        <taxon>Dikarya</taxon>
        <taxon>Ascomycota</taxon>
        <taxon>Pezizomycotina</taxon>
        <taxon>Eurotiomycetes</taxon>
        <taxon>Eurotiomycetidae</taxon>
        <taxon>Eurotiales</taxon>
        <taxon>Aspergillaceae</taxon>
        <taxon>Penicillium</taxon>
    </lineage>
</organism>
<accession>A0A9W9K3M9</accession>
<name>A0A9W9K3M9_9EURO</name>
<evidence type="ECO:0000313" key="1">
    <source>
        <dbReference type="EMBL" id="KAJ5091590.1"/>
    </source>
</evidence>
<reference evidence="1" key="2">
    <citation type="journal article" date="2023" name="IMA Fungus">
        <title>Comparative genomic study of the Penicillium genus elucidates a diverse pangenome and 15 lateral gene transfer events.</title>
        <authorList>
            <person name="Petersen C."/>
            <person name="Sorensen T."/>
            <person name="Nielsen M.R."/>
            <person name="Sondergaard T.E."/>
            <person name="Sorensen J.L."/>
            <person name="Fitzpatrick D.A."/>
            <person name="Frisvad J.C."/>
            <person name="Nielsen K.L."/>
        </authorList>
    </citation>
    <scope>NUCLEOTIDE SEQUENCE</scope>
    <source>
        <strain evidence="1">IBT 34128</strain>
    </source>
</reference>
<dbReference type="GeneID" id="81396157"/>
<gene>
    <name evidence="1" type="ORF">NUU61_006460</name>
</gene>
<sequence length="92" mass="10321">MFASILTYQSKPPYTSIFDPGPTGAGPGPAFRAVDPRRRPGTGFWTTVPAARSFYYTLLYAPFQLAGQSFHVKFEVYTAWRPNIQFSLVPIE</sequence>
<dbReference type="EMBL" id="JAPMSZ010000009">
    <property type="protein sequence ID" value="KAJ5091590.1"/>
    <property type="molecule type" value="Genomic_DNA"/>
</dbReference>
<reference evidence="1" key="1">
    <citation type="submission" date="2022-11" db="EMBL/GenBank/DDBJ databases">
        <authorList>
            <person name="Petersen C."/>
        </authorList>
    </citation>
    <scope>NUCLEOTIDE SEQUENCE</scope>
    <source>
        <strain evidence="1">IBT 34128</strain>
    </source>
</reference>
<dbReference type="RefSeq" id="XP_056509788.1">
    <property type="nucleotide sequence ID" value="XM_056656988.1"/>
</dbReference>
<proteinExistence type="predicted"/>
<dbReference type="AlphaFoldDB" id="A0A9W9K3M9"/>
<dbReference type="Proteomes" id="UP001141434">
    <property type="component" value="Unassembled WGS sequence"/>
</dbReference>
<evidence type="ECO:0000313" key="2">
    <source>
        <dbReference type="Proteomes" id="UP001141434"/>
    </source>
</evidence>